<accession>A0A915YBS3</accession>
<evidence type="ECO:0000256" key="1">
    <source>
        <dbReference type="ARBA" id="ARBA00023002"/>
    </source>
</evidence>
<dbReference type="Gene3D" id="3.30.465.10">
    <property type="match status" value="1"/>
</dbReference>
<dbReference type="EMBL" id="AP026867">
    <property type="protein sequence ID" value="BDS10171.1"/>
    <property type="molecule type" value="Genomic_DNA"/>
</dbReference>
<dbReference type="InterPro" id="IPR010031">
    <property type="entry name" value="FAD_lactone_oxidase-like"/>
</dbReference>
<dbReference type="InterPro" id="IPR036318">
    <property type="entry name" value="FAD-bd_PCMH-like_sf"/>
</dbReference>
<proteinExistence type="predicted"/>
<feature type="domain" description="D-arabinono-1,4-lactone oxidase C-terminal" evidence="3">
    <location>
        <begin position="468"/>
        <end position="608"/>
    </location>
</feature>
<dbReference type="Proteomes" id="UP001060919">
    <property type="component" value="Chromosome"/>
</dbReference>
<dbReference type="AlphaFoldDB" id="A0A915YBS3"/>
<gene>
    <name evidence="4" type="ORF">AsAng_0008790</name>
</gene>
<organism evidence="4 5">
    <name type="scientific">Aureispira anguillae</name>
    <dbReference type="NCBI Taxonomy" id="2864201"/>
    <lineage>
        <taxon>Bacteria</taxon>
        <taxon>Pseudomonadati</taxon>
        <taxon>Bacteroidota</taxon>
        <taxon>Saprospiria</taxon>
        <taxon>Saprospirales</taxon>
        <taxon>Saprospiraceae</taxon>
        <taxon>Aureispira</taxon>
    </lineage>
</organism>
<dbReference type="Pfam" id="PF04030">
    <property type="entry name" value="ALO"/>
    <property type="match status" value="1"/>
</dbReference>
<dbReference type="SUPFAM" id="SSF56176">
    <property type="entry name" value="FAD-binding/transporter-associated domain-like"/>
    <property type="match status" value="1"/>
</dbReference>
<sequence length="614" mass="70305">MITKDHPTNKTLEIGSDGFYHPTTEDQIIELIKTAQTEGLKIRVRGSAHSVKKAIYTNSPPTPTTGINIMLDQYRAVFIDSENMTVTCQAGVNLGKDPYDPSGTSTVENSLLYQLDQAGLALPDLGGIRHQTVAGFLATGSSGGSLNYDLGDSIEAIRLIDGTGSIHTFSKTDPDPSKFYAAGVSMGLLGIVTQVTFKCTERYHIMGSEAITTLVDAEMDLLGSGTATHPSYEDFLRNAPLADGSRNPQLAEYSRILWWPQKGVNHIVSWKAHRMIASDYTSQTGTAEDFNRRPYVEMGYLVTAEKLQQLPVDIFLKLDYFVNQHEEQFLQIIDQVRGIIMRQDHEKALQIFQLINDKTAHLSSQNKNNIPYEQAKELADKLTRMSELVLQALGGLFYLLIGHRNAPLEDPWKQIFDQLFADMDAFQNFYPSILKNVFVKLDGDAGPQQFWDTWWQGLPMDNQIDDHLLPTWFTEIWIPVDQTQAVMNKMNDFFEQASFDETDTFSYEFYATTKSKFWMSPSYDKDVVRVDVFWFGSNYEQPTDRFYPQFWDLLKDFDYRLHWGKFLVQNTPSVPSNYIEQQYPKWNDWMNIRQELDPNNLFLTNYWKTHLNIS</sequence>
<dbReference type="InterPro" id="IPR006094">
    <property type="entry name" value="Oxid_FAD_bind_N"/>
</dbReference>
<dbReference type="Pfam" id="PF01565">
    <property type="entry name" value="FAD_binding_4"/>
    <property type="match status" value="1"/>
</dbReference>
<dbReference type="InterPro" id="IPR016169">
    <property type="entry name" value="FAD-bd_PCMH_sub2"/>
</dbReference>
<feature type="domain" description="FAD linked oxidase N-terminal" evidence="2">
    <location>
        <begin position="18"/>
        <end position="95"/>
    </location>
</feature>
<dbReference type="Gene3D" id="3.30.70.2520">
    <property type="match status" value="1"/>
</dbReference>
<keyword evidence="5" id="KW-1185">Reference proteome</keyword>
<evidence type="ECO:0000259" key="2">
    <source>
        <dbReference type="Pfam" id="PF01565"/>
    </source>
</evidence>
<dbReference type="InterPro" id="IPR007173">
    <property type="entry name" value="ALO_C"/>
</dbReference>
<dbReference type="PANTHER" id="PTHR43762:SF1">
    <property type="entry name" value="D-ARABINONO-1,4-LACTONE OXIDASE"/>
    <property type="match status" value="1"/>
</dbReference>
<evidence type="ECO:0000259" key="3">
    <source>
        <dbReference type="Pfam" id="PF04030"/>
    </source>
</evidence>
<dbReference type="KEGG" id="aup:AsAng_0008790"/>
<dbReference type="GO" id="GO:0016020">
    <property type="term" value="C:membrane"/>
    <property type="evidence" value="ECO:0007669"/>
    <property type="project" value="InterPro"/>
</dbReference>
<dbReference type="Gene3D" id="3.30.43.10">
    <property type="entry name" value="Uridine Diphospho-n-acetylenolpyruvylglucosamine Reductase, domain 2"/>
    <property type="match status" value="1"/>
</dbReference>
<protein>
    <submittedName>
        <fullName evidence="4">FAD-binding protein</fullName>
    </submittedName>
</protein>
<reference evidence="4" key="1">
    <citation type="submission" date="2022-09" db="EMBL/GenBank/DDBJ databases">
        <title>Aureispira anguillicida sp. nov., isolated from Leptocephalus of Japanese eel Anguilla japonica.</title>
        <authorList>
            <person name="Yuasa K."/>
            <person name="Mekata T."/>
            <person name="Ikunari K."/>
        </authorList>
    </citation>
    <scope>NUCLEOTIDE SEQUENCE</scope>
    <source>
        <strain evidence="4">EL160426</strain>
    </source>
</reference>
<dbReference type="GO" id="GO:0003885">
    <property type="term" value="F:D-arabinono-1,4-lactone oxidase activity"/>
    <property type="evidence" value="ECO:0007669"/>
    <property type="project" value="InterPro"/>
</dbReference>
<dbReference type="PANTHER" id="PTHR43762">
    <property type="entry name" value="L-GULONOLACTONE OXIDASE"/>
    <property type="match status" value="1"/>
</dbReference>
<name>A0A915YBS3_9BACT</name>
<evidence type="ECO:0000313" key="4">
    <source>
        <dbReference type="EMBL" id="BDS10171.1"/>
    </source>
</evidence>
<dbReference type="InterPro" id="IPR016167">
    <property type="entry name" value="FAD-bd_PCMH_sub1"/>
</dbReference>
<dbReference type="GO" id="GO:0050660">
    <property type="term" value="F:flavin adenine dinucleotide binding"/>
    <property type="evidence" value="ECO:0007669"/>
    <property type="project" value="InterPro"/>
</dbReference>
<dbReference type="RefSeq" id="WP_264791505.1">
    <property type="nucleotide sequence ID" value="NZ_AP026867.1"/>
</dbReference>
<keyword evidence="1" id="KW-0560">Oxidoreductase</keyword>
<evidence type="ECO:0000313" key="5">
    <source>
        <dbReference type="Proteomes" id="UP001060919"/>
    </source>
</evidence>